<evidence type="ECO:0000313" key="2">
    <source>
        <dbReference type="EMBL" id="AYJ01241.1"/>
    </source>
</evidence>
<dbReference type="PANTHER" id="PTHR30050">
    <property type="entry name" value="CHROMOSOMAL REPLICATION INITIATOR PROTEIN DNAA"/>
    <property type="match status" value="1"/>
</dbReference>
<name>A0A660HMH0_ZIZJU</name>
<dbReference type="PANTHER" id="PTHR30050:SF8">
    <property type="entry name" value="PRIMOSOMAL PROTEIN DNAI"/>
    <property type="match status" value="1"/>
</dbReference>
<dbReference type="GO" id="GO:0006260">
    <property type="term" value="P:DNA replication"/>
    <property type="evidence" value="ECO:0007669"/>
    <property type="project" value="TreeGrafter"/>
</dbReference>
<dbReference type="OrthoDB" id="61127at2"/>
<dbReference type="Gene3D" id="3.40.50.300">
    <property type="entry name" value="P-loop containing nucleotide triphosphate hydrolases"/>
    <property type="match status" value="1"/>
</dbReference>
<dbReference type="Proteomes" id="UP000272462">
    <property type="component" value="Chromosome"/>
</dbReference>
<evidence type="ECO:0000256" key="1">
    <source>
        <dbReference type="SAM" id="Coils"/>
    </source>
</evidence>
<dbReference type="EMBL" id="CP025121">
    <property type="protein sequence ID" value="AYJ01241.1"/>
    <property type="molecule type" value="Genomic_DNA"/>
</dbReference>
<gene>
    <name evidence="2" type="ORF">CWO85_01720</name>
</gene>
<accession>A0A660HMH0</accession>
<keyword evidence="1" id="KW-0175">Coiled coil</keyword>
<dbReference type="InterPro" id="IPR027417">
    <property type="entry name" value="P-loop_NTPase"/>
</dbReference>
<keyword evidence="3" id="KW-1185">Reference proteome</keyword>
<dbReference type="KEGG" id="pzi:CWO85_01720"/>
<feature type="coiled-coil region" evidence="1">
    <location>
        <begin position="11"/>
        <end position="41"/>
    </location>
</feature>
<dbReference type="AlphaFoldDB" id="A0A660HMH0"/>
<dbReference type="SUPFAM" id="SSF52540">
    <property type="entry name" value="P-loop containing nucleoside triphosphate hydrolases"/>
    <property type="match status" value="1"/>
</dbReference>
<protein>
    <recommendedName>
        <fullName evidence="4">DNA replication protein</fullName>
    </recommendedName>
</protein>
<organism evidence="2 3">
    <name type="scientific">Ziziphus jujuba witches'-broom phytoplasma</name>
    <dbReference type="NCBI Taxonomy" id="135727"/>
    <lineage>
        <taxon>Bacteria</taxon>
        <taxon>Bacillati</taxon>
        <taxon>Mycoplasmatota</taxon>
        <taxon>Mollicutes</taxon>
        <taxon>Acholeplasmatales</taxon>
        <taxon>Acholeplasmataceae</taxon>
        <taxon>Candidatus Phytoplasma</taxon>
        <taxon>16SrV (Elm yellows group)</taxon>
    </lineage>
</organism>
<evidence type="ECO:0000313" key="3">
    <source>
        <dbReference type="Proteomes" id="UP000272462"/>
    </source>
</evidence>
<evidence type="ECO:0008006" key="4">
    <source>
        <dbReference type="Google" id="ProtNLM"/>
    </source>
</evidence>
<reference evidence="2 3" key="1">
    <citation type="journal article" date="2018" name="BMC Genomics">
        <title>Comparative genome analysis of jujube witches'-broom Phytoplasma, an obligate pathogen that causes jujube witches'-broom disease.</title>
        <authorList>
            <person name="Wang J."/>
            <person name="Song L."/>
            <person name="Jiao Q."/>
            <person name="Yang S."/>
            <person name="Gao R."/>
            <person name="Lu X."/>
            <person name="Zhou G."/>
        </authorList>
    </citation>
    <scope>NUCLEOTIDE SEQUENCE [LARGE SCALE GENOMIC DNA]</scope>
    <source>
        <strain evidence="2">Jwb-nky</strain>
    </source>
</reference>
<dbReference type="RefSeq" id="WP_121463968.1">
    <property type="nucleotide sequence ID" value="NZ_CP025121.1"/>
</dbReference>
<sequence>MYEAIKNIKKIIEEEQKREWEQKELKRLQRKETEYKQEEDKKSFAMIDTSIIKQIQEDPTTKDLKFGVDYDTKDIETMLNYFKNKKNIDEFEHKMILKTKPYIQIVYQDTKKPLYEENIMTVHNLFNQNLNLEEIKKIDKDFFNTILSKIEFSKEQWGKVNQFKEKNGIYLYGALNTYKTFLMKGFINWYLQKEKDFIFLYMPDFVRQFPQHWYDQDIETKINIVKNTPVLFLDDIGAEHLTIYFRDEILGPILVYRCENKLNTFFSSNLNLETLLKHFTFNDISQNFKGIKIINQIKNLCSVYCTSKIKKEFLSIH</sequence>
<proteinExistence type="predicted"/>